<proteinExistence type="predicted"/>
<organism evidence="1 2">
    <name type="scientific">Pararobbsia alpina</name>
    <dbReference type="NCBI Taxonomy" id="621374"/>
    <lineage>
        <taxon>Bacteria</taxon>
        <taxon>Pseudomonadati</taxon>
        <taxon>Pseudomonadota</taxon>
        <taxon>Betaproteobacteria</taxon>
        <taxon>Burkholderiales</taxon>
        <taxon>Burkholderiaceae</taxon>
        <taxon>Pararobbsia</taxon>
    </lineage>
</organism>
<dbReference type="InterPro" id="IPR008514">
    <property type="entry name" value="T6SS_Hcp"/>
</dbReference>
<dbReference type="Gene3D" id="2.30.110.20">
    <property type="entry name" value="Hcp1-like"/>
    <property type="match status" value="1"/>
</dbReference>
<sequence>MDTIILQLGTIKGNSTIKGFENQIILQSFSHGVMLPIGMDTANTERTMGRPNFSEFMVNKATDQSTPAMYSACAAGTKLGTATVSIGRNEGGVFMLQMKYVLTNAMVASINTSGGGEMMDSVSLHFSGITSEYTQQNVDSTKKGSAPFGWDLSVNAALAVAASS</sequence>
<gene>
    <name evidence="1" type="ORF">LMG28138_01080</name>
</gene>
<evidence type="ECO:0000313" key="2">
    <source>
        <dbReference type="Proteomes" id="UP000494115"/>
    </source>
</evidence>
<evidence type="ECO:0000313" key="1">
    <source>
        <dbReference type="EMBL" id="CAB3780600.1"/>
    </source>
</evidence>
<dbReference type="InterPro" id="IPR036624">
    <property type="entry name" value="Hcp1-lik_sf"/>
</dbReference>
<dbReference type="Pfam" id="PF05638">
    <property type="entry name" value="T6SS_HCP"/>
    <property type="match status" value="1"/>
</dbReference>
<dbReference type="AlphaFoldDB" id="A0A6S7C3Z1"/>
<protein>
    <recommendedName>
        <fullName evidence="3">Protein hcp1</fullName>
    </recommendedName>
</protein>
<dbReference type="PANTHER" id="PTHR36152:SF1">
    <property type="entry name" value="UBIQUITIN-LIKE DOMAIN-CONTAINING PROTEIN"/>
    <property type="match status" value="1"/>
</dbReference>
<dbReference type="EMBL" id="CADIKM010000003">
    <property type="protein sequence ID" value="CAB3780600.1"/>
    <property type="molecule type" value="Genomic_DNA"/>
</dbReference>
<name>A0A6S7C3Z1_9BURK</name>
<evidence type="ECO:0008006" key="3">
    <source>
        <dbReference type="Google" id="ProtNLM"/>
    </source>
</evidence>
<dbReference type="Proteomes" id="UP000494115">
    <property type="component" value="Unassembled WGS sequence"/>
</dbReference>
<dbReference type="RefSeq" id="WP_175103594.1">
    <property type="nucleotide sequence ID" value="NZ_CADIKM010000003.1"/>
</dbReference>
<dbReference type="InterPro" id="IPR053165">
    <property type="entry name" value="HSI-I_assembly_Hcp1"/>
</dbReference>
<reference evidence="1 2" key="1">
    <citation type="submission" date="2020-04" db="EMBL/GenBank/DDBJ databases">
        <authorList>
            <person name="De Canck E."/>
        </authorList>
    </citation>
    <scope>NUCLEOTIDE SEQUENCE [LARGE SCALE GENOMIC DNA]</scope>
    <source>
        <strain evidence="1 2">LMG 28138</strain>
    </source>
</reference>
<keyword evidence="2" id="KW-1185">Reference proteome</keyword>
<accession>A0A6S7C3Z1</accession>
<dbReference type="SUPFAM" id="SSF141452">
    <property type="entry name" value="Hcp1-like"/>
    <property type="match status" value="1"/>
</dbReference>
<dbReference type="PANTHER" id="PTHR36152">
    <property type="entry name" value="CYTOPLASMIC PROTEIN-RELATED"/>
    <property type="match status" value="1"/>
</dbReference>